<dbReference type="GeneID" id="106807381"/>
<evidence type="ECO:0000313" key="13">
    <source>
        <dbReference type="Proteomes" id="UP000695022"/>
    </source>
</evidence>
<dbReference type="PANTHER" id="PTHR21252:SF2">
    <property type="entry name" value="MITOCHONDRIAL OUTER MEMBRANE PROTEIN SLC25A46"/>
    <property type="match status" value="1"/>
</dbReference>
<sequence>MDRDELYQQRPSGLTPPPLISVHDEPKPQRSQEHIQRFAGFGIGVTSLFAENLLSHPCIVLRRQCQVHHNSTWYHLTPFTIIPIIVNIQTHQGIASLWKGIGGTFVVRGLNLIAETVLSEFTSFSREVTRYTCYKNLGGHVTLKFLTFAITTPFAAASLVETVQSDIASERPGMLDVIKEGLRRVTRWGTPQTTRLLPVYLLVVPTALHSLAHYAITRLVQQAVVARLRPDDDATYRPVSGSPCWGLVASVVQLARGCSVHSGGGHPSASDPSSSSPAPPPRRTIHEAYLPDLIAVFSSHLIADVILYPAETVVARLHLQGTRTIIDNLDFGYEVAPINTCYEGAADAVRSILRDEGLAGFYKGFGALALQYATHALLLRATKLVFDRLAESYAGRPATGRGGDGDAAAAS</sequence>
<keyword evidence="5" id="KW-0677">Repeat</keyword>
<evidence type="ECO:0000256" key="12">
    <source>
        <dbReference type="SAM" id="MobiDB-lite"/>
    </source>
</evidence>
<evidence type="ECO:0000256" key="4">
    <source>
        <dbReference type="ARBA" id="ARBA00022692"/>
    </source>
</evidence>
<evidence type="ECO:0000256" key="6">
    <source>
        <dbReference type="ARBA" id="ARBA00022787"/>
    </source>
</evidence>
<organism evidence="13 14">
    <name type="scientific">Priapulus caudatus</name>
    <name type="common">Priapulid worm</name>
    <dbReference type="NCBI Taxonomy" id="37621"/>
    <lineage>
        <taxon>Eukaryota</taxon>
        <taxon>Metazoa</taxon>
        <taxon>Ecdysozoa</taxon>
        <taxon>Scalidophora</taxon>
        <taxon>Priapulida</taxon>
        <taxon>Priapulimorpha</taxon>
        <taxon>Priapulimorphida</taxon>
        <taxon>Priapulidae</taxon>
        <taxon>Priapulus</taxon>
    </lineage>
</organism>
<dbReference type="InterPro" id="IPR039158">
    <property type="entry name" value="SLC25A46"/>
</dbReference>
<evidence type="ECO:0000256" key="9">
    <source>
        <dbReference type="ARBA" id="ARBA00023136"/>
    </source>
</evidence>
<evidence type="ECO:0000256" key="3">
    <source>
        <dbReference type="ARBA" id="ARBA00022448"/>
    </source>
</evidence>
<keyword evidence="7" id="KW-1133">Transmembrane helix</keyword>
<protein>
    <submittedName>
        <fullName evidence="14">Solute carrier family 25 member 46-like</fullName>
    </submittedName>
</protein>
<evidence type="ECO:0000313" key="14">
    <source>
        <dbReference type="RefSeq" id="XP_014665184.1"/>
    </source>
</evidence>
<evidence type="ECO:0000256" key="1">
    <source>
        <dbReference type="ARBA" id="ARBA00004374"/>
    </source>
</evidence>
<keyword evidence="8" id="KW-0496">Mitochondrion</keyword>
<dbReference type="SUPFAM" id="SSF103506">
    <property type="entry name" value="Mitochondrial carrier"/>
    <property type="match status" value="1"/>
</dbReference>
<feature type="repeat" description="Solcar" evidence="10">
    <location>
        <begin position="287"/>
        <end position="389"/>
    </location>
</feature>
<reference evidence="14" key="1">
    <citation type="submission" date="2025-08" db="UniProtKB">
        <authorList>
            <consortium name="RefSeq"/>
        </authorList>
    </citation>
    <scope>IDENTIFICATION</scope>
</reference>
<feature type="region of interest" description="Disordered" evidence="12">
    <location>
        <begin position="1"/>
        <end position="27"/>
    </location>
</feature>
<evidence type="ECO:0000256" key="2">
    <source>
        <dbReference type="ARBA" id="ARBA00006375"/>
    </source>
</evidence>
<evidence type="ECO:0000256" key="11">
    <source>
        <dbReference type="RuleBase" id="RU000488"/>
    </source>
</evidence>
<dbReference type="Gene3D" id="1.50.40.10">
    <property type="entry name" value="Mitochondrial carrier domain"/>
    <property type="match status" value="2"/>
</dbReference>
<keyword evidence="4 10" id="KW-0812">Transmembrane</keyword>
<proteinExistence type="inferred from homology"/>
<evidence type="ECO:0000256" key="10">
    <source>
        <dbReference type="PROSITE-ProRule" id="PRU00282"/>
    </source>
</evidence>
<dbReference type="PANTHER" id="PTHR21252">
    <property type="entry name" value="TB1 PROTEIN-RELATED"/>
    <property type="match status" value="1"/>
</dbReference>
<keyword evidence="6" id="KW-1000">Mitochondrion outer membrane</keyword>
<feature type="region of interest" description="Disordered" evidence="12">
    <location>
        <begin position="262"/>
        <end position="282"/>
    </location>
</feature>
<name>A0ABM1DZ13_PRICU</name>
<comment type="subcellular location">
    <subcellularLocation>
        <location evidence="1">Mitochondrion outer membrane</location>
        <topology evidence="1">Multi-pass membrane protein</topology>
    </subcellularLocation>
</comment>
<evidence type="ECO:0000256" key="8">
    <source>
        <dbReference type="ARBA" id="ARBA00023128"/>
    </source>
</evidence>
<dbReference type="RefSeq" id="XP_014665184.1">
    <property type="nucleotide sequence ID" value="XM_014809698.1"/>
</dbReference>
<evidence type="ECO:0000256" key="7">
    <source>
        <dbReference type="ARBA" id="ARBA00022989"/>
    </source>
</evidence>
<keyword evidence="3 11" id="KW-0813">Transport</keyword>
<keyword evidence="9 10" id="KW-0472">Membrane</keyword>
<gene>
    <name evidence="14" type="primary">LOC106807381</name>
</gene>
<dbReference type="InterPro" id="IPR018108">
    <property type="entry name" value="MCP_transmembrane"/>
</dbReference>
<evidence type="ECO:0000256" key="5">
    <source>
        <dbReference type="ARBA" id="ARBA00022737"/>
    </source>
</evidence>
<keyword evidence="13" id="KW-1185">Reference proteome</keyword>
<feature type="compositionally biased region" description="Low complexity" evidence="12">
    <location>
        <begin position="267"/>
        <end position="276"/>
    </location>
</feature>
<dbReference type="PROSITE" id="PS50920">
    <property type="entry name" value="SOLCAR"/>
    <property type="match status" value="1"/>
</dbReference>
<comment type="similarity">
    <text evidence="2 11">Belongs to the mitochondrial carrier (TC 2.A.29) family.</text>
</comment>
<dbReference type="Proteomes" id="UP000695022">
    <property type="component" value="Unplaced"/>
</dbReference>
<dbReference type="Pfam" id="PF00153">
    <property type="entry name" value="Mito_carr"/>
    <property type="match status" value="1"/>
</dbReference>
<accession>A0ABM1DZ13</accession>
<dbReference type="InterPro" id="IPR023395">
    <property type="entry name" value="MCP_dom_sf"/>
</dbReference>